<dbReference type="STRING" id="1802485.A2V97_00865"/>
<evidence type="ECO:0000313" key="2">
    <source>
        <dbReference type="EMBL" id="OGM15581.1"/>
    </source>
</evidence>
<protein>
    <recommendedName>
        <fullName evidence="1">DUF5672 domain-containing protein</fullName>
    </recommendedName>
</protein>
<feature type="domain" description="DUF5672" evidence="1">
    <location>
        <begin position="56"/>
        <end position="247"/>
    </location>
</feature>
<evidence type="ECO:0000313" key="3">
    <source>
        <dbReference type="Proteomes" id="UP000177382"/>
    </source>
</evidence>
<dbReference type="InterPro" id="IPR043729">
    <property type="entry name" value="DUF5672"/>
</dbReference>
<sequence length="261" mass="30540">MKTVAIVTPSYYKPRFSEEDLISLEHLKKHLGKYDRYFLVPDGINSNKLKKGGFGFIKFPSEFFASTKTYNQLLLSEDFYKAFKNYKYLLIYQLDALVFSDQLLKWCNRGYDYISAPWFKTVIGSLAHKKGFPASGGNGGFCLRNVQSSLKVLERVNMLAKRSSAKSWVRKMWFFLAVITGKSHKKWLNAPATNYPFNEDGFWSLEAPKYLPGYRVAPFKTALKFGFERFPRKCYELNKKKLPFGCHSWEKYDKDFWLPYL</sequence>
<dbReference type="AlphaFoldDB" id="A0A1F7XKL5"/>
<name>A0A1F7XKL5_9BACT</name>
<comment type="caution">
    <text evidence="2">The sequence shown here is derived from an EMBL/GenBank/DDBJ whole genome shotgun (WGS) entry which is preliminary data.</text>
</comment>
<accession>A0A1F7XKL5</accession>
<dbReference type="Proteomes" id="UP000177382">
    <property type="component" value="Unassembled WGS sequence"/>
</dbReference>
<dbReference type="EMBL" id="MGFX01000002">
    <property type="protein sequence ID" value="OGM15581.1"/>
    <property type="molecule type" value="Genomic_DNA"/>
</dbReference>
<dbReference type="Pfam" id="PF18922">
    <property type="entry name" value="DUF5672"/>
    <property type="match status" value="1"/>
</dbReference>
<organism evidence="2 3">
    <name type="scientific">Candidatus Woesebacteria bacterium RBG_16_42_24</name>
    <dbReference type="NCBI Taxonomy" id="1802485"/>
    <lineage>
        <taxon>Bacteria</taxon>
        <taxon>Candidatus Woeseibacteriota</taxon>
    </lineage>
</organism>
<evidence type="ECO:0000259" key="1">
    <source>
        <dbReference type="Pfam" id="PF18922"/>
    </source>
</evidence>
<proteinExistence type="predicted"/>
<gene>
    <name evidence="2" type="ORF">A2V97_00865</name>
</gene>
<reference evidence="2 3" key="1">
    <citation type="journal article" date="2016" name="Nat. Commun.">
        <title>Thousands of microbial genomes shed light on interconnected biogeochemical processes in an aquifer system.</title>
        <authorList>
            <person name="Anantharaman K."/>
            <person name="Brown C.T."/>
            <person name="Hug L.A."/>
            <person name="Sharon I."/>
            <person name="Castelle C.J."/>
            <person name="Probst A.J."/>
            <person name="Thomas B.C."/>
            <person name="Singh A."/>
            <person name="Wilkins M.J."/>
            <person name="Karaoz U."/>
            <person name="Brodie E.L."/>
            <person name="Williams K.H."/>
            <person name="Hubbard S.S."/>
            <person name="Banfield J.F."/>
        </authorList>
    </citation>
    <scope>NUCLEOTIDE SEQUENCE [LARGE SCALE GENOMIC DNA]</scope>
</reference>